<reference evidence="2 3" key="1">
    <citation type="submission" date="2016-01" db="EMBL/GenBank/DDBJ databases">
        <title>Genome Sequences of Twelve Sporeforming Bacillus Species Isolated from Foods.</title>
        <authorList>
            <person name="Berendsen E.M."/>
            <person name="Wells-Bennik M.H."/>
            <person name="Krawcyk A.O."/>
            <person name="De Jong A."/>
            <person name="Holsappel S."/>
            <person name="Eijlander R.T."/>
            <person name="Kuipers O.P."/>
        </authorList>
    </citation>
    <scope>NUCLEOTIDE SEQUENCE [LARGE SCALE GENOMIC DNA]</scope>
    <source>
        <strain evidence="2 3">B4102</strain>
    </source>
</reference>
<proteinExistence type="predicted"/>
<name>A0A150KTF6_9BACI</name>
<feature type="compositionally biased region" description="Acidic residues" evidence="1">
    <location>
        <begin position="66"/>
        <end position="88"/>
    </location>
</feature>
<evidence type="ECO:0000313" key="2">
    <source>
        <dbReference type="EMBL" id="KYD02633.1"/>
    </source>
</evidence>
<protein>
    <recommendedName>
        <fullName evidence="4">Phage tail protein</fullName>
    </recommendedName>
</protein>
<dbReference type="STRING" id="46224.B4102_0227"/>
<feature type="region of interest" description="Disordered" evidence="1">
    <location>
        <begin position="58"/>
        <end position="88"/>
    </location>
</feature>
<gene>
    <name evidence="2" type="ORF">B4102_0227</name>
</gene>
<dbReference type="AlphaFoldDB" id="A0A150KTF6"/>
<organism evidence="2 3">
    <name type="scientific">Heyndrickxia sporothermodurans</name>
    <dbReference type="NCBI Taxonomy" id="46224"/>
    <lineage>
        <taxon>Bacteria</taxon>
        <taxon>Bacillati</taxon>
        <taxon>Bacillota</taxon>
        <taxon>Bacilli</taxon>
        <taxon>Bacillales</taxon>
        <taxon>Bacillaceae</taxon>
        <taxon>Heyndrickxia</taxon>
    </lineage>
</organism>
<dbReference type="InterPro" id="IPR008861">
    <property type="entry name" value="GpX-like"/>
</dbReference>
<evidence type="ECO:0000256" key="1">
    <source>
        <dbReference type="SAM" id="MobiDB-lite"/>
    </source>
</evidence>
<dbReference type="Proteomes" id="UP000075666">
    <property type="component" value="Unassembled WGS sequence"/>
</dbReference>
<keyword evidence="3" id="KW-1185">Reference proteome</keyword>
<dbReference type="Pfam" id="PF05489">
    <property type="entry name" value="Phage_tail_X"/>
    <property type="match status" value="1"/>
</dbReference>
<sequence>MANTYTTIQGDTWDLIAYRTLGSEYLLPLLLEENQKHRATLIFSGGVVLTIPDIDTSEITDRPDWLGDEDEDDEETEDEENEEDDDDL</sequence>
<comment type="caution">
    <text evidence="2">The sequence shown here is derived from an EMBL/GenBank/DDBJ whole genome shotgun (WGS) entry which is preliminary data.</text>
</comment>
<evidence type="ECO:0000313" key="3">
    <source>
        <dbReference type="Proteomes" id="UP000075666"/>
    </source>
</evidence>
<dbReference type="PATRIC" id="fig|46224.3.peg.3589"/>
<evidence type="ECO:0008006" key="4">
    <source>
        <dbReference type="Google" id="ProtNLM"/>
    </source>
</evidence>
<accession>A0A150KTF6</accession>
<dbReference type="EMBL" id="LQYN01000071">
    <property type="protein sequence ID" value="KYD02633.1"/>
    <property type="molecule type" value="Genomic_DNA"/>
</dbReference>
<dbReference type="OrthoDB" id="2941457at2"/>